<comment type="subcellular location">
    <subcellularLocation>
        <location evidence="1">Periplasm</location>
    </subcellularLocation>
</comment>
<proteinExistence type="predicted"/>
<protein>
    <submittedName>
        <fullName evidence="6">Secreted protein</fullName>
    </submittedName>
</protein>
<dbReference type="RefSeq" id="WP_107975999.1">
    <property type="nucleotide sequence ID" value="NZ_BMEZ01000012.1"/>
</dbReference>
<dbReference type="Gene3D" id="3.40.190.10">
    <property type="entry name" value="Periplasmic binding protein-like II"/>
    <property type="match status" value="1"/>
</dbReference>
<dbReference type="PANTHER" id="PTHR33376">
    <property type="match status" value="1"/>
</dbReference>
<comment type="caution">
    <text evidence="6">The sequence shown here is derived from an EMBL/GenBank/DDBJ whole genome shotgun (WGS) entry which is preliminary data.</text>
</comment>
<evidence type="ECO:0000256" key="4">
    <source>
        <dbReference type="PIRSR" id="PIRSR039026-1"/>
    </source>
</evidence>
<feature type="binding site" evidence="5">
    <location>
        <position position="215"/>
    </location>
    <ligand>
        <name>Na(+)</name>
        <dbReference type="ChEBI" id="CHEBI:29101"/>
    </ligand>
</feature>
<dbReference type="InterPro" id="IPR038404">
    <property type="entry name" value="TRAP_DctP_sf"/>
</dbReference>
<dbReference type="PIRSF" id="PIRSF039026">
    <property type="entry name" value="SiaP"/>
    <property type="match status" value="1"/>
</dbReference>
<evidence type="ECO:0000256" key="3">
    <source>
        <dbReference type="ARBA" id="ARBA00022764"/>
    </source>
</evidence>
<evidence type="ECO:0000256" key="5">
    <source>
        <dbReference type="PIRSR" id="PIRSR039026-2"/>
    </source>
</evidence>
<dbReference type="Proteomes" id="UP000244069">
    <property type="component" value="Unassembled WGS sequence"/>
</dbReference>
<dbReference type="GO" id="GO:0046872">
    <property type="term" value="F:metal ion binding"/>
    <property type="evidence" value="ECO:0007669"/>
    <property type="project" value="UniProtKB-KW"/>
</dbReference>
<dbReference type="EMBL" id="QBKN01000010">
    <property type="protein sequence ID" value="PTX48090.1"/>
    <property type="molecule type" value="Genomic_DNA"/>
</dbReference>
<evidence type="ECO:0000313" key="6">
    <source>
        <dbReference type="EMBL" id="PTX48090.1"/>
    </source>
</evidence>
<dbReference type="PANTHER" id="PTHR33376:SF5">
    <property type="entry name" value="EXTRACYTOPLASMIC SOLUTE RECEPTOR PROTEIN"/>
    <property type="match status" value="1"/>
</dbReference>
<feature type="binding site" evidence="4">
    <location>
        <position position="177"/>
    </location>
    <ligand>
        <name>substrate</name>
    </ligand>
</feature>
<dbReference type="InterPro" id="IPR018389">
    <property type="entry name" value="DctP_fam"/>
</dbReference>
<feature type="binding site" evidence="5">
    <location>
        <position position="240"/>
    </location>
    <ligand>
        <name>substrate</name>
    </ligand>
</feature>
<keyword evidence="3" id="KW-0574">Periplasm</keyword>
<dbReference type="InterPro" id="IPR026289">
    <property type="entry name" value="SBP_TakP-like"/>
</dbReference>
<dbReference type="PROSITE" id="PS51318">
    <property type="entry name" value="TAT"/>
    <property type="match status" value="1"/>
</dbReference>
<organism evidence="6 7">
    <name type="scientific">Allosediminivita pacifica</name>
    <dbReference type="NCBI Taxonomy" id="1267769"/>
    <lineage>
        <taxon>Bacteria</taxon>
        <taxon>Pseudomonadati</taxon>
        <taxon>Pseudomonadota</taxon>
        <taxon>Alphaproteobacteria</taxon>
        <taxon>Rhodobacterales</taxon>
        <taxon>Paracoccaceae</taxon>
        <taxon>Allosediminivita</taxon>
    </lineage>
</organism>
<evidence type="ECO:0000256" key="1">
    <source>
        <dbReference type="ARBA" id="ARBA00004418"/>
    </source>
</evidence>
<dbReference type="Pfam" id="PF03480">
    <property type="entry name" value="DctP"/>
    <property type="match status" value="1"/>
</dbReference>
<gene>
    <name evidence="6" type="ORF">C8N44_11089</name>
</gene>
<dbReference type="InterPro" id="IPR019546">
    <property type="entry name" value="TAT_signal_bac_arc"/>
</dbReference>
<dbReference type="GO" id="GO:0042597">
    <property type="term" value="C:periplasmic space"/>
    <property type="evidence" value="ECO:0007669"/>
    <property type="project" value="UniProtKB-SubCell"/>
</dbReference>
<dbReference type="GO" id="GO:0031317">
    <property type="term" value="C:tripartite ATP-independent periplasmic transporter complex"/>
    <property type="evidence" value="ECO:0007669"/>
    <property type="project" value="InterPro"/>
</dbReference>
<keyword evidence="2" id="KW-0732">Signal</keyword>
<dbReference type="InterPro" id="IPR006311">
    <property type="entry name" value="TAT_signal"/>
</dbReference>
<evidence type="ECO:0000256" key="2">
    <source>
        <dbReference type="ARBA" id="ARBA00022729"/>
    </source>
</evidence>
<dbReference type="Gene3D" id="3.40.190.170">
    <property type="entry name" value="Bacterial extracellular solute-binding protein, family 7"/>
    <property type="match status" value="1"/>
</dbReference>
<keyword evidence="7" id="KW-1185">Reference proteome</keyword>
<feature type="binding site" evidence="5">
    <location>
        <position position="214"/>
    </location>
    <ligand>
        <name>substrate</name>
    </ligand>
</feature>
<dbReference type="GO" id="GO:0055085">
    <property type="term" value="P:transmembrane transport"/>
    <property type="evidence" value="ECO:0007669"/>
    <property type="project" value="InterPro"/>
</dbReference>
<reference evidence="6 7" key="1">
    <citation type="submission" date="2018-04" db="EMBL/GenBank/DDBJ databases">
        <title>Genomic Encyclopedia of Archaeal and Bacterial Type Strains, Phase II (KMG-II): from individual species to whole genera.</title>
        <authorList>
            <person name="Goeker M."/>
        </authorList>
    </citation>
    <scope>NUCLEOTIDE SEQUENCE [LARGE SCALE GENOMIC DNA]</scope>
    <source>
        <strain evidence="6 7">DSM 29329</strain>
    </source>
</reference>
<accession>A0A2T6AWA1</accession>
<feature type="binding site" evidence="4">
    <location>
        <position position="156"/>
    </location>
    <ligand>
        <name>substrate</name>
    </ligand>
</feature>
<name>A0A2T6AWA1_9RHOB</name>
<dbReference type="OrthoDB" id="9780733at2"/>
<evidence type="ECO:0000313" key="7">
    <source>
        <dbReference type="Proteomes" id="UP000244069"/>
    </source>
</evidence>
<sequence>MDRRSFLRASTVGGATAAASTLAAPVYAQGKRTLTLVTTWSRGLAGVHDSAQYCADQITAATDGQLTIDLKAAGELVGAFEVFDAVSAGQADMYHGVDYYFLGQHPAISFFSQIPFGMNFMEYANWWYHDGGMDLGNELYSIFGLKPFPAGNTGPQSGGWFAKEMNSPEDFQGLKFRMPGQGGQVLGKLGASVQNLPGGEVYQALSSGAIDGTEWIGPWADEKAGFQEITKTYYTAGFHEPGPNLNLTMNLEVYDSLTPTQQKIVEQVTRASNLWTMSLFMANNSAALQRLQSSGVKVMEFPDAVWDAFGAAAREVVDEPMGDELYKTCYDSYMESLRSSATWIAKSEGAFSAQRNRVMGL</sequence>
<keyword evidence="5" id="KW-0479">Metal-binding</keyword>
<dbReference type="CDD" id="cd13604">
    <property type="entry name" value="PBP2_TRAP_ketoacid_lactate_like"/>
    <property type="match status" value="1"/>
</dbReference>
<dbReference type="NCBIfam" id="TIGR01409">
    <property type="entry name" value="TAT_signal_seq"/>
    <property type="match status" value="1"/>
</dbReference>
<dbReference type="AlphaFoldDB" id="A0A2T6AWA1"/>